<proteinExistence type="predicted"/>
<feature type="disulfide bond" evidence="5">
    <location>
        <begin position="103"/>
        <end position="113"/>
    </location>
</feature>
<comment type="caution">
    <text evidence="5">Lacks conserved residue(s) required for the propagation of feature annotation.</text>
</comment>
<evidence type="ECO:0000256" key="4">
    <source>
        <dbReference type="ARBA" id="ARBA00023180"/>
    </source>
</evidence>
<keyword evidence="7" id="KW-0472">Membrane</keyword>
<feature type="disulfide bond" evidence="5">
    <location>
        <begin position="383"/>
        <end position="447"/>
    </location>
</feature>
<dbReference type="EnsemblMetazoa" id="XM_038212446.1">
    <property type="protein sequence ID" value="XP_038068374.1"/>
    <property type="gene ID" value="LOC119737831"/>
</dbReference>
<evidence type="ECO:0000256" key="2">
    <source>
        <dbReference type="ARBA" id="ARBA00022737"/>
    </source>
</evidence>
<keyword evidence="7" id="KW-0812">Transmembrane</keyword>
<organism evidence="9 10">
    <name type="scientific">Patiria miniata</name>
    <name type="common">Bat star</name>
    <name type="synonym">Asterina miniata</name>
    <dbReference type="NCBI Taxonomy" id="46514"/>
    <lineage>
        <taxon>Eukaryota</taxon>
        <taxon>Metazoa</taxon>
        <taxon>Echinodermata</taxon>
        <taxon>Eleutherozoa</taxon>
        <taxon>Asterozoa</taxon>
        <taxon>Asteroidea</taxon>
        <taxon>Valvatacea</taxon>
        <taxon>Valvatida</taxon>
        <taxon>Asterinidae</taxon>
        <taxon>Patiria</taxon>
    </lineage>
</organism>
<feature type="disulfide bond" evidence="5">
    <location>
        <begin position="396"/>
        <end position="457"/>
    </location>
</feature>
<dbReference type="SUPFAM" id="SSF56487">
    <property type="entry name" value="SRCR-like"/>
    <property type="match status" value="4"/>
</dbReference>
<evidence type="ECO:0000313" key="9">
    <source>
        <dbReference type="EnsemblMetazoa" id="XP_038068374.1"/>
    </source>
</evidence>
<dbReference type="Proteomes" id="UP000887568">
    <property type="component" value="Unplaced"/>
</dbReference>
<protein>
    <recommendedName>
        <fullName evidence="8">SRCR domain-containing protein</fullName>
    </recommendedName>
</protein>
<dbReference type="RefSeq" id="XP_038068374.1">
    <property type="nucleotide sequence ID" value="XM_038212446.1"/>
</dbReference>
<feature type="region of interest" description="Disordered" evidence="6">
    <location>
        <begin position="566"/>
        <end position="588"/>
    </location>
</feature>
<feature type="disulfide bond" evidence="5">
    <location>
        <begin position="322"/>
        <end position="332"/>
    </location>
</feature>
<dbReference type="AlphaFoldDB" id="A0A914AXY4"/>
<evidence type="ECO:0000256" key="5">
    <source>
        <dbReference type="PROSITE-ProRule" id="PRU00196"/>
    </source>
</evidence>
<keyword evidence="7" id="KW-1133">Transmembrane helix</keyword>
<evidence type="ECO:0000256" key="7">
    <source>
        <dbReference type="SAM" id="Phobius"/>
    </source>
</evidence>
<keyword evidence="3 5" id="KW-1015">Disulfide bond</keyword>
<dbReference type="Pfam" id="PF00530">
    <property type="entry name" value="SRCR"/>
    <property type="match status" value="4"/>
</dbReference>
<dbReference type="PRINTS" id="PR00258">
    <property type="entry name" value="SPERACTRCPTR"/>
</dbReference>
<feature type="domain" description="SRCR" evidence="8">
    <location>
        <begin position="253"/>
        <end position="351"/>
    </location>
</feature>
<feature type="disulfide bond" evidence="5">
    <location>
        <begin position="427"/>
        <end position="437"/>
    </location>
</feature>
<keyword evidence="1" id="KW-0732">Signal</keyword>
<dbReference type="SMART" id="SM00202">
    <property type="entry name" value="SR"/>
    <property type="match status" value="4"/>
</dbReference>
<evidence type="ECO:0000256" key="1">
    <source>
        <dbReference type="ARBA" id="ARBA00022729"/>
    </source>
</evidence>
<dbReference type="InterPro" id="IPR036772">
    <property type="entry name" value="SRCR-like_dom_sf"/>
</dbReference>
<dbReference type="Gene3D" id="3.10.250.10">
    <property type="entry name" value="SRCR-like domain"/>
    <property type="match status" value="4"/>
</dbReference>
<dbReference type="PANTHER" id="PTHR19331">
    <property type="entry name" value="SCAVENGER RECEPTOR DOMAIN-CONTAINING"/>
    <property type="match status" value="1"/>
</dbReference>
<keyword evidence="4" id="KW-0325">Glycoprotein</keyword>
<evidence type="ECO:0000313" key="10">
    <source>
        <dbReference type="Proteomes" id="UP000887568"/>
    </source>
</evidence>
<keyword evidence="2" id="KW-0677">Repeat</keyword>
<dbReference type="InterPro" id="IPR001190">
    <property type="entry name" value="SRCR"/>
</dbReference>
<dbReference type="OrthoDB" id="536948at2759"/>
<dbReference type="GO" id="GO:0016020">
    <property type="term" value="C:membrane"/>
    <property type="evidence" value="ECO:0007669"/>
    <property type="project" value="InterPro"/>
</dbReference>
<feature type="domain" description="SRCR" evidence="8">
    <location>
        <begin position="359"/>
        <end position="458"/>
    </location>
</feature>
<accession>A0A914AXY4</accession>
<dbReference type="PROSITE" id="PS00420">
    <property type="entry name" value="SRCR_1"/>
    <property type="match status" value="1"/>
</dbReference>
<evidence type="ECO:0000256" key="3">
    <source>
        <dbReference type="ARBA" id="ARBA00023157"/>
    </source>
</evidence>
<feature type="domain" description="SRCR" evidence="8">
    <location>
        <begin position="141"/>
        <end position="239"/>
    </location>
</feature>
<keyword evidence="10" id="KW-1185">Reference proteome</keyword>
<feature type="transmembrane region" description="Helical" evidence="7">
    <location>
        <begin position="465"/>
        <end position="483"/>
    </location>
</feature>
<dbReference type="FunFam" id="3.10.250.10:FF:000001">
    <property type="entry name" value="Lysyl oxidase 4 isoform X1"/>
    <property type="match status" value="1"/>
</dbReference>
<reference evidence="9" key="1">
    <citation type="submission" date="2022-11" db="UniProtKB">
        <authorList>
            <consortium name="EnsemblMetazoa"/>
        </authorList>
    </citation>
    <scope>IDENTIFICATION</scope>
</reference>
<feature type="region of interest" description="Disordered" evidence="6">
    <location>
        <begin position="505"/>
        <end position="529"/>
    </location>
</feature>
<evidence type="ECO:0000256" key="6">
    <source>
        <dbReference type="SAM" id="MobiDB-lite"/>
    </source>
</evidence>
<evidence type="ECO:0000259" key="8">
    <source>
        <dbReference type="PROSITE" id="PS50287"/>
    </source>
</evidence>
<dbReference type="PROSITE" id="PS50287">
    <property type="entry name" value="SRCR_2"/>
    <property type="match status" value="4"/>
</dbReference>
<dbReference type="FunFam" id="3.10.250.10:FF:000006">
    <property type="entry name" value="neurotrypsin isoform X2"/>
    <property type="match status" value="3"/>
</dbReference>
<feature type="domain" description="SRCR" evidence="8">
    <location>
        <begin position="34"/>
        <end position="132"/>
    </location>
</feature>
<feature type="disulfide bond" evidence="5">
    <location>
        <begin position="210"/>
        <end position="220"/>
    </location>
</feature>
<dbReference type="PANTHER" id="PTHR19331:SF465">
    <property type="entry name" value="EGG PEPTIDE SPERACT RECEPTOR"/>
    <property type="match status" value="1"/>
</dbReference>
<feature type="compositionally biased region" description="Low complexity" evidence="6">
    <location>
        <begin position="510"/>
        <end position="520"/>
    </location>
</feature>
<dbReference type="GeneID" id="119737831"/>
<sequence length="638" mass="67352">MRMIVGEKMFDVVVLMSVVAILCGRVVIAFDYPVRLVGGANSSEGRVEVLINGVWGTVCDDSWGLSDAMVVCRQPDLGEALSAPLNAHFGQGSGPIVMDDVGCTGSETQLYSCSFTENHNCGHSEDAGVICSGSSASSYQVRLVGGATSSEGRVEVLIGGVWGTVCDDSWGLSDAMVVCRQLDLGEALSAPVSAQFGQGSGPIVMDDVACTGSETQLYSCSFTQEHNCGHSEDAGVKCSGSSGNDSRASSYQVRLVGGATSSEGRVEVLIGGVWGTVCDDSWGLSDAMVVCRQLNLSDAVSARGFAHFGQGSGPIVMDDVGCTGSETQLSSCSFTQDHNCGHNEDAGVICGGSLESGTLRLVGENTYEGRVEVYHDGLWGTVCDDGWDVDEANVVCNQLGFHGASSAESNAHFGSGNGSIFLDDVDCAGDESRLVDCSHNGWLVHDCSHQEDAGVRCNKEASKTLWYVLGGTVVFIVLICGHIHKKYKQREQSTSVTTPVPTACARHPLSTGTTSTCTSSPPEVPRQDITPRLPTISAAVRTPDDQQGPTNDYSTWETTFVATADDTAPGHDVYTPAPQTSIDNLPPPPSYDNRMAPSRRNLYSVANSQPELTPVDELPPPPSYEDVMVGNYQGTVHF</sequence>
<name>A0A914AXY4_PATMI</name>